<organism evidence="2">
    <name type="scientific">viral metagenome</name>
    <dbReference type="NCBI Taxonomy" id="1070528"/>
    <lineage>
        <taxon>unclassified sequences</taxon>
        <taxon>metagenomes</taxon>
        <taxon>organismal metagenomes</taxon>
    </lineage>
</organism>
<sequence length="261" mass="30477">MNYEIIYYFKDNKIDSDNYLYLYDFGNIKGFLYDNEFKLFKILKKDSKENIFTEYCVSCEQIPLKALSIEKYNCKYENNLYKTQHFTIEVSSYFKPSQPLLYQPSLPQPSLPQPLLYQPSLPQPLVYQPSVPQPSVPQPSLPQPSVPQPLHKKQINKRTNLIKNVEHPSPVSEKIQQAQLFQQSQIQLPKNQWMSLEQIMKHSLPAVLQAPSLQQIQVNQSSQILKKKSYQHLRQPQRQVQKSSQDLKSQHSSINQSLVLV</sequence>
<feature type="compositionally biased region" description="Pro residues" evidence="1">
    <location>
        <begin position="131"/>
        <end position="147"/>
    </location>
</feature>
<feature type="region of interest" description="Disordered" evidence="1">
    <location>
        <begin position="228"/>
        <end position="261"/>
    </location>
</feature>
<proteinExistence type="predicted"/>
<evidence type="ECO:0000313" key="2">
    <source>
        <dbReference type="EMBL" id="QHT12288.1"/>
    </source>
</evidence>
<feature type="region of interest" description="Disordered" evidence="1">
    <location>
        <begin position="129"/>
        <end position="150"/>
    </location>
</feature>
<accession>A0A6C0D644</accession>
<name>A0A6C0D644_9ZZZZ</name>
<dbReference type="EMBL" id="MN739543">
    <property type="protein sequence ID" value="QHT12288.1"/>
    <property type="molecule type" value="Genomic_DNA"/>
</dbReference>
<reference evidence="2" key="1">
    <citation type="journal article" date="2020" name="Nature">
        <title>Giant virus diversity and host interactions through global metagenomics.</title>
        <authorList>
            <person name="Schulz F."/>
            <person name="Roux S."/>
            <person name="Paez-Espino D."/>
            <person name="Jungbluth S."/>
            <person name="Walsh D.A."/>
            <person name="Denef V.J."/>
            <person name="McMahon K.D."/>
            <person name="Konstantinidis K.T."/>
            <person name="Eloe-Fadrosh E.A."/>
            <person name="Kyrpides N.C."/>
            <person name="Woyke T."/>
        </authorList>
    </citation>
    <scope>NUCLEOTIDE SEQUENCE</scope>
    <source>
        <strain evidence="2">GVMAG-M-3300023174-129</strain>
    </source>
</reference>
<protein>
    <submittedName>
        <fullName evidence="2">Uncharacterized protein</fullName>
    </submittedName>
</protein>
<dbReference type="AlphaFoldDB" id="A0A6C0D644"/>
<feature type="compositionally biased region" description="Polar residues" evidence="1">
    <location>
        <begin position="232"/>
        <end position="261"/>
    </location>
</feature>
<evidence type="ECO:0000256" key="1">
    <source>
        <dbReference type="SAM" id="MobiDB-lite"/>
    </source>
</evidence>